<dbReference type="Pfam" id="PF21041">
    <property type="entry name" value="XMAP215_CLASP_TOG"/>
    <property type="match status" value="1"/>
</dbReference>
<evidence type="ECO:0000256" key="1">
    <source>
        <dbReference type="ARBA" id="ARBA00004496"/>
    </source>
</evidence>
<protein>
    <recommendedName>
        <fullName evidence="3">XMAP215/Dis1/CLASP TOG domain-containing protein</fullName>
    </recommendedName>
</protein>
<feature type="domain" description="XMAP215/Dis1/CLASP TOG" evidence="3">
    <location>
        <begin position="1"/>
        <end position="66"/>
    </location>
</feature>
<dbReference type="AlphaFoldDB" id="A0A820KG16"/>
<comment type="subcellular location">
    <subcellularLocation>
        <location evidence="1">Cytoplasm</location>
    </subcellularLocation>
</comment>
<name>A0A820KG16_9BILA</name>
<proteinExistence type="predicted"/>
<comment type="caution">
    <text evidence="4">The sequence shown here is derived from an EMBL/GenBank/DDBJ whole genome shotgun (WGS) entry which is preliminary data.</text>
</comment>
<dbReference type="PANTHER" id="PTHR12609">
    <property type="entry name" value="MICROTUBULE ASSOCIATED PROTEIN XMAP215"/>
    <property type="match status" value="1"/>
</dbReference>
<evidence type="ECO:0000259" key="3">
    <source>
        <dbReference type="Pfam" id="PF21041"/>
    </source>
</evidence>
<evidence type="ECO:0000256" key="2">
    <source>
        <dbReference type="ARBA" id="ARBA00022490"/>
    </source>
</evidence>
<sequence>EFGSKVLPIKPFLKQVIPLLDDRDKTVRDESKLLIVEIYKWIGKQTLMPMIQNVKPIQMQELQTEFDKLDLNGIDKPRQTRFLRSQQELKQKMEETNIPSSVIIEDPNLDMQEDLDPFEMLEPVNILERLSKEFYEKIVRFIRIKNLLLSFFLCI</sequence>
<accession>A0A820KG16</accession>
<dbReference type="InterPro" id="IPR045110">
    <property type="entry name" value="XMAP215"/>
</dbReference>
<dbReference type="EMBL" id="CAJOAZ010019942">
    <property type="protein sequence ID" value="CAF4341434.1"/>
    <property type="molecule type" value="Genomic_DNA"/>
</dbReference>
<reference evidence="4" key="1">
    <citation type="submission" date="2021-02" db="EMBL/GenBank/DDBJ databases">
        <authorList>
            <person name="Nowell W R."/>
        </authorList>
    </citation>
    <scope>NUCLEOTIDE SEQUENCE</scope>
</reference>
<dbReference type="GO" id="GO:0051010">
    <property type="term" value="F:microtubule plus-end binding"/>
    <property type="evidence" value="ECO:0007669"/>
    <property type="project" value="InterPro"/>
</dbReference>
<dbReference type="GO" id="GO:0007051">
    <property type="term" value="P:spindle organization"/>
    <property type="evidence" value="ECO:0007669"/>
    <property type="project" value="InterPro"/>
</dbReference>
<dbReference type="Proteomes" id="UP000663844">
    <property type="component" value="Unassembled WGS sequence"/>
</dbReference>
<gene>
    <name evidence="4" type="ORF">OXD698_LOCUS48256</name>
</gene>
<organism evidence="4 5">
    <name type="scientific">Adineta steineri</name>
    <dbReference type="NCBI Taxonomy" id="433720"/>
    <lineage>
        <taxon>Eukaryota</taxon>
        <taxon>Metazoa</taxon>
        <taxon>Spiralia</taxon>
        <taxon>Gnathifera</taxon>
        <taxon>Rotifera</taxon>
        <taxon>Eurotatoria</taxon>
        <taxon>Bdelloidea</taxon>
        <taxon>Adinetida</taxon>
        <taxon>Adinetidae</taxon>
        <taxon>Adineta</taxon>
    </lineage>
</organism>
<dbReference type="GO" id="GO:0030951">
    <property type="term" value="P:establishment or maintenance of microtubule cytoskeleton polarity"/>
    <property type="evidence" value="ECO:0007669"/>
    <property type="project" value="InterPro"/>
</dbReference>
<dbReference type="InterPro" id="IPR048491">
    <property type="entry name" value="XMAP215_CLASP_TOG"/>
</dbReference>
<keyword evidence="2" id="KW-0963">Cytoplasm</keyword>
<evidence type="ECO:0000313" key="4">
    <source>
        <dbReference type="EMBL" id="CAF4341434.1"/>
    </source>
</evidence>
<dbReference type="Gene3D" id="1.25.10.10">
    <property type="entry name" value="Leucine-rich Repeat Variant"/>
    <property type="match status" value="1"/>
</dbReference>
<dbReference type="GO" id="GO:0061863">
    <property type="term" value="F:microtubule plus end polymerase"/>
    <property type="evidence" value="ECO:0007669"/>
    <property type="project" value="InterPro"/>
</dbReference>
<dbReference type="GO" id="GO:0046785">
    <property type="term" value="P:microtubule polymerization"/>
    <property type="evidence" value="ECO:0007669"/>
    <property type="project" value="InterPro"/>
</dbReference>
<dbReference type="GO" id="GO:0005737">
    <property type="term" value="C:cytoplasm"/>
    <property type="evidence" value="ECO:0007669"/>
    <property type="project" value="UniProtKB-SubCell"/>
</dbReference>
<feature type="non-terminal residue" evidence="4">
    <location>
        <position position="1"/>
    </location>
</feature>
<evidence type="ECO:0000313" key="5">
    <source>
        <dbReference type="Proteomes" id="UP000663844"/>
    </source>
</evidence>
<dbReference type="InterPro" id="IPR011989">
    <property type="entry name" value="ARM-like"/>
</dbReference>